<dbReference type="Gene3D" id="3.20.20.100">
    <property type="entry name" value="NADP-dependent oxidoreductase domain"/>
    <property type="match status" value="1"/>
</dbReference>
<dbReference type="PANTHER" id="PTHR43827:SF3">
    <property type="entry name" value="NADP-DEPENDENT OXIDOREDUCTASE DOMAIN-CONTAINING PROTEIN"/>
    <property type="match status" value="1"/>
</dbReference>
<evidence type="ECO:0000256" key="2">
    <source>
        <dbReference type="ARBA" id="ARBA00022857"/>
    </source>
</evidence>
<keyword evidence="2" id="KW-0521">NADP</keyword>
<evidence type="ECO:0000313" key="8">
    <source>
        <dbReference type="EMBL" id="TCT02436.1"/>
    </source>
</evidence>
<feature type="site" description="Lowers pKa of active site Tyr" evidence="6">
    <location>
        <position position="72"/>
    </location>
</feature>
<evidence type="ECO:0000256" key="1">
    <source>
        <dbReference type="ARBA" id="ARBA00007905"/>
    </source>
</evidence>
<evidence type="ECO:0000256" key="3">
    <source>
        <dbReference type="ARBA" id="ARBA00023002"/>
    </source>
</evidence>
<feature type="active site" description="Proton donor" evidence="4">
    <location>
        <position position="47"/>
    </location>
</feature>
<dbReference type="GO" id="GO:1990002">
    <property type="term" value="F:methylglyoxal reductase (NADPH) (acetol producing) activity"/>
    <property type="evidence" value="ECO:0007669"/>
    <property type="project" value="TreeGrafter"/>
</dbReference>
<dbReference type="PROSITE" id="PS00798">
    <property type="entry name" value="ALDOKETO_REDUCTASE_1"/>
    <property type="match status" value="1"/>
</dbReference>
<dbReference type="SUPFAM" id="SSF51430">
    <property type="entry name" value="NAD(P)-linked oxidoreductase"/>
    <property type="match status" value="1"/>
</dbReference>
<evidence type="ECO:0000259" key="7">
    <source>
        <dbReference type="Pfam" id="PF00248"/>
    </source>
</evidence>
<dbReference type="GO" id="GO:0051596">
    <property type="term" value="P:methylglyoxal catabolic process"/>
    <property type="evidence" value="ECO:0007669"/>
    <property type="project" value="TreeGrafter"/>
</dbReference>
<evidence type="ECO:0000313" key="9">
    <source>
        <dbReference type="Proteomes" id="UP000294664"/>
    </source>
</evidence>
<keyword evidence="3" id="KW-0560">Oxidoreductase</keyword>
<evidence type="ECO:0000256" key="4">
    <source>
        <dbReference type="PIRSR" id="PIRSR000097-1"/>
    </source>
</evidence>
<accession>A0A4R3LRQ6</accession>
<dbReference type="OrthoDB" id="9804790at2"/>
<evidence type="ECO:0000256" key="5">
    <source>
        <dbReference type="PIRSR" id="PIRSR000097-2"/>
    </source>
</evidence>
<dbReference type="PRINTS" id="PR00069">
    <property type="entry name" value="ALDKETRDTASE"/>
</dbReference>
<dbReference type="InterPro" id="IPR020471">
    <property type="entry name" value="AKR"/>
</dbReference>
<dbReference type="InterPro" id="IPR036812">
    <property type="entry name" value="NAD(P)_OxRdtase_dom_sf"/>
</dbReference>
<organism evidence="8 9">
    <name type="scientific">Aquabacter spiritensis</name>
    <dbReference type="NCBI Taxonomy" id="933073"/>
    <lineage>
        <taxon>Bacteria</taxon>
        <taxon>Pseudomonadati</taxon>
        <taxon>Pseudomonadota</taxon>
        <taxon>Alphaproteobacteria</taxon>
        <taxon>Hyphomicrobiales</taxon>
        <taxon>Xanthobacteraceae</taxon>
        <taxon>Aquabacter</taxon>
    </lineage>
</organism>
<dbReference type="RefSeq" id="WP_132034057.1">
    <property type="nucleotide sequence ID" value="NZ_SMAI01000013.1"/>
</dbReference>
<dbReference type="Proteomes" id="UP000294664">
    <property type="component" value="Unassembled WGS sequence"/>
</dbReference>
<dbReference type="PROSITE" id="PS00062">
    <property type="entry name" value="ALDOKETO_REDUCTASE_2"/>
    <property type="match status" value="1"/>
</dbReference>
<dbReference type="InterPro" id="IPR023210">
    <property type="entry name" value="NADP_OxRdtase_dom"/>
</dbReference>
<dbReference type="PANTHER" id="PTHR43827">
    <property type="entry name" value="2,5-DIKETO-D-GLUCONIC ACID REDUCTASE"/>
    <property type="match status" value="1"/>
</dbReference>
<dbReference type="Pfam" id="PF00248">
    <property type="entry name" value="Aldo_ket_red"/>
    <property type="match status" value="1"/>
</dbReference>
<proteinExistence type="inferred from homology"/>
<dbReference type="PIRSF" id="PIRSF000097">
    <property type="entry name" value="AKR"/>
    <property type="match status" value="1"/>
</dbReference>
<dbReference type="EMBL" id="SMAI01000013">
    <property type="protein sequence ID" value="TCT02436.1"/>
    <property type="molecule type" value="Genomic_DNA"/>
</dbReference>
<reference evidence="8 9" key="1">
    <citation type="submission" date="2019-03" db="EMBL/GenBank/DDBJ databases">
        <title>Genomic Encyclopedia of Type Strains, Phase IV (KMG-IV): sequencing the most valuable type-strain genomes for metagenomic binning, comparative biology and taxonomic classification.</title>
        <authorList>
            <person name="Goeker M."/>
        </authorList>
    </citation>
    <scope>NUCLEOTIDE SEQUENCE [LARGE SCALE GENOMIC DNA]</scope>
    <source>
        <strain evidence="8 9">DSM 9035</strain>
    </source>
</reference>
<gene>
    <name evidence="8" type="ORF">EDC64_11384</name>
</gene>
<dbReference type="AlphaFoldDB" id="A0A4R3LRQ6"/>
<sequence length="270" mass="28876">MQYVTASGAAVLPIGLGTFQVEGEACSAVVAEALKVGYRHIDTAAAYGNEAAVGAGLRAASVDRGDVFLTTKVWWTRLGEVERSLEESLGRLDTPYVDLFLIHWPNPAIPLAETLAGMARTKRSGLARNIGISNFTIALMKEAVALSPEPLLCNQIEVHPYLDQDRVIAAARDLGLAVTAYSPIARGALIDDPAIARIAAAHGRTTVQVALRYLVQKDLTVIPRTAKVARVAENFALFDFELSASDMQVLGSLARADGRKANPGWAPAWD</sequence>
<feature type="domain" description="NADP-dependent oxidoreductase" evidence="7">
    <location>
        <begin position="13"/>
        <end position="250"/>
    </location>
</feature>
<protein>
    <submittedName>
        <fullName evidence="8">Diketogulonate reductase-like aldo/keto reductase</fullName>
    </submittedName>
</protein>
<evidence type="ECO:0000256" key="6">
    <source>
        <dbReference type="PIRSR" id="PIRSR000097-3"/>
    </source>
</evidence>
<comment type="caution">
    <text evidence="8">The sequence shown here is derived from an EMBL/GenBank/DDBJ whole genome shotgun (WGS) entry which is preliminary data.</text>
</comment>
<comment type="similarity">
    <text evidence="1">Belongs to the aldo/keto reductase family.</text>
</comment>
<keyword evidence="9" id="KW-1185">Reference proteome</keyword>
<name>A0A4R3LRQ6_9HYPH</name>
<feature type="binding site" evidence="5">
    <location>
        <position position="103"/>
    </location>
    <ligand>
        <name>substrate</name>
    </ligand>
</feature>
<dbReference type="InterPro" id="IPR018170">
    <property type="entry name" value="Aldo/ket_reductase_CS"/>
</dbReference>